<dbReference type="InterPro" id="IPR001789">
    <property type="entry name" value="Sig_transdc_resp-reg_receiver"/>
</dbReference>
<dbReference type="Pfam" id="PF12833">
    <property type="entry name" value="HTH_18"/>
    <property type="match status" value="1"/>
</dbReference>
<dbReference type="InterPro" id="IPR018060">
    <property type="entry name" value="HTH_AraC"/>
</dbReference>
<evidence type="ECO:0000256" key="4">
    <source>
        <dbReference type="PROSITE-ProRule" id="PRU00169"/>
    </source>
</evidence>
<feature type="domain" description="HTH araC/xylS-type" evidence="5">
    <location>
        <begin position="409"/>
        <end position="507"/>
    </location>
</feature>
<feature type="modified residue" description="4-aspartylphosphate" evidence="4">
    <location>
        <position position="54"/>
    </location>
</feature>
<dbReference type="EMBL" id="CP091430">
    <property type="protein sequence ID" value="UVI32999.1"/>
    <property type="molecule type" value="Genomic_DNA"/>
</dbReference>
<dbReference type="SMART" id="SM00448">
    <property type="entry name" value="REC"/>
    <property type="match status" value="1"/>
</dbReference>
<keyword evidence="3" id="KW-0804">Transcription</keyword>
<evidence type="ECO:0000313" key="7">
    <source>
        <dbReference type="EMBL" id="UVI32999.1"/>
    </source>
</evidence>
<evidence type="ECO:0000256" key="3">
    <source>
        <dbReference type="ARBA" id="ARBA00023163"/>
    </source>
</evidence>
<dbReference type="SUPFAM" id="SSF52172">
    <property type="entry name" value="CheY-like"/>
    <property type="match status" value="1"/>
</dbReference>
<dbReference type="PROSITE" id="PS50110">
    <property type="entry name" value="RESPONSE_REGULATORY"/>
    <property type="match status" value="1"/>
</dbReference>
<name>A0ABY5SH61_9BACL</name>
<dbReference type="Gene3D" id="3.40.50.2300">
    <property type="match status" value="1"/>
</dbReference>
<dbReference type="PANTHER" id="PTHR43280">
    <property type="entry name" value="ARAC-FAMILY TRANSCRIPTIONAL REGULATOR"/>
    <property type="match status" value="1"/>
</dbReference>
<dbReference type="Proteomes" id="UP001057877">
    <property type="component" value="Chromosome"/>
</dbReference>
<evidence type="ECO:0000259" key="6">
    <source>
        <dbReference type="PROSITE" id="PS50110"/>
    </source>
</evidence>
<dbReference type="InterPro" id="IPR018062">
    <property type="entry name" value="HTH_AraC-typ_CS"/>
</dbReference>
<dbReference type="PROSITE" id="PS01124">
    <property type="entry name" value="HTH_ARAC_FAMILY_2"/>
    <property type="match status" value="1"/>
</dbReference>
<evidence type="ECO:0000256" key="1">
    <source>
        <dbReference type="ARBA" id="ARBA00023015"/>
    </source>
</evidence>
<dbReference type="PRINTS" id="PR00032">
    <property type="entry name" value="HTHARAC"/>
</dbReference>
<dbReference type="Pfam" id="PF17853">
    <property type="entry name" value="GGDEF_2"/>
    <property type="match status" value="1"/>
</dbReference>
<proteinExistence type="predicted"/>
<gene>
    <name evidence="7" type="ORF">L1F29_14690</name>
</gene>
<dbReference type="InterPro" id="IPR011006">
    <property type="entry name" value="CheY-like_superfamily"/>
</dbReference>
<dbReference type="PROSITE" id="PS00041">
    <property type="entry name" value="HTH_ARAC_FAMILY_1"/>
    <property type="match status" value="1"/>
</dbReference>
<dbReference type="InterPro" id="IPR041522">
    <property type="entry name" value="CdaR_GGDEF"/>
</dbReference>
<organism evidence="7 8">
    <name type="scientific">Paenibacillus spongiae</name>
    <dbReference type="NCBI Taxonomy" id="2909671"/>
    <lineage>
        <taxon>Bacteria</taxon>
        <taxon>Bacillati</taxon>
        <taxon>Bacillota</taxon>
        <taxon>Bacilli</taxon>
        <taxon>Bacillales</taxon>
        <taxon>Paenibacillaceae</taxon>
        <taxon>Paenibacillus</taxon>
    </lineage>
</organism>
<feature type="domain" description="Response regulatory" evidence="6">
    <location>
        <begin position="2"/>
        <end position="119"/>
    </location>
</feature>
<keyword evidence="4" id="KW-0597">Phosphoprotein</keyword>
<protein>
    <submittedName>
        <fullName evidence="7">Response regulator</fullName>
    </submittedName>
</protein>
<keyword evidence="1" id="KW-0805">Transcription regulation</keyword>
<dbReference type="SUPFAM" id="SSF46689">
    <property type="entry name" value="Homeodomain-like"/>
    <property type="match status" value="2"/>
</dbReference>
<dbReference type="CDD" id="cd17536">
    <property type="entry name" value="REC_YesN-like"/>
    <property type="match status" value="1"/>
</dbReference>
<dbReference type="Pfam" id="PF00072">
    <property type="entry name" value="Response_reg"/>
    <property type="match status" value="1"/>
</dbReference>
<dbReference type="RefSeq" id="WP_258389052.1">
    <property type="nucleotide sequence ID" value="NZ_CP091430.1"/>
</dbReference>
<dbReference type="SMART" id="SM00342">
    <property type="entry name" value="HTH_ARAC"/>
    <property type="match status" value="1"/>
</dbReference>
<reference evidence="7" key="1">
    <citation type="submission" date="2022-01" db="EMBL/GenBank/DDBJ databases">
        <title>Paenibacillus spongiae sp. nov., isolated from marine sponge.</title>
        <authorList>
            <person name="Li Z."/>
            <person name="Zhang M."/>
        </authorList>
    </citation>
    <scope>NUCLEOTIDE SEQUENCE</scope>
    <source>
        <strain evidence="7">PHS-Z3</strain>
    </source>
</reference>
<dbReference type="InterPro" id="IPR020449">
    <property type="entry name" value="Tscrpt_reg_AraC-type_HTH"/>
</dbReference>
<keyword evidence="8" id="KW-1185">Reference proteome</keyword>
<evidence type="ECO:0000259" key="5">
    <source>
        <dbReference type="PROSITE" id="PS01124"/>
    </source>
</evidence>
<dbReference type="InterPro" id="IPR009057">
    <property type="entry name" value="Homeodomain-like_sf"/>
</dbReference>
<dbReference type="Gene3D" id="1.10.10.60">
    <property type="entry name" value="Homeodomain-like"/>
    <property type="match status" value="2"/>
</dbReference>
<dbReference type="PANTHER" id="PTHR43280:SF28">
    <property type="entry name" value="HTH-TYPE TRANSCRIPTIONAL ACTIVATOR RHAS"/>
    <property type="match status" value="1"/>
</dbReference>
<evidence type="ECO:0000256" key="2">
    <source>
        <dbReference type="ARBA" id="ARBA00023125"/>
    </source>
</evidence>
<accession>A0ABY5SH61</accession>
<keyword evidence="2" id="KW-0238">DNA-binding</keyword>
<evidence type="ECO:0000313" key="8">
    <source>
        <dbReference type="Proteomes" id="UP001057877"/>
    </source>
</evidence>
<sequence length="511" mass="58028">MNVVIVDDEAIVRHGIRHAVDWTALGADQVEEASNGREVLEHWHEWKPELLVTDIKMPVMDGISLIREVKKRDPGCICIVLSCADEFELVKEALLLGASDYLLKMTVRPEELMTCIRNAANRRTIEWSRSTRSRHDTLSESAMLYGLRPGLERFALAVMQVNPCIASRHRAILEISLLLEEEKSVELDLFQAEEGELALLFDCMPGESVHDCLSRVKSRLQRIGEHVVKRTGHEIRFGVSDFCESPSRLRTAYAEAKTAANDQFFSAADGIRCYSDCRKEPSAEADDQIRAMFNHSFRTSLIQALLTGTEEEAAQTVHRCFELLNRSHCSLAAAYDCVDKAASILRVAVMELSALAGGAVYEALESFDGQAFQLQWSCQRTAERMKDYCRYIFRTRSNLQGRSGSKIVHEVQCYLMSHYREKVSLESTAARFFLNKNYLSQLFKAETGTNFIRYLNAIRIEKAKELIVNTAETIHDIAEQTGFGDFRYFSRVFRNHTGLSPTEFKTTRCCK</sequence>